<dbReference type="PROSITE" id="PS50114">
    <property type="entry name" value="GATA_ZN_FINGER_2"/>
    <property type="match status" value="1"/>
</dbReference>
<dbReference type="PANTHER" id="PTHR45658:SF122">
    <property type="entry name" value="GATA ZINC FINGER DOMAIN-CONTAINING PROTEIN 6"/>
    <property type="match status" value="1"/>
</dbReference>
<keyword evidence="1" id="KW-0479">Metal-binding</keyword>
<evidence type="ECO:0000259" key="6">
    <source>
        <dbReference type="PROSITE" id="PS50114"/>
    </source>
</evidence>
<feature type="compositionally biased region" description="Polar residues" evidence="5">
    <location>
        <begin position="17"/>
        <end position="29"/>
    </location>
</feature>
<dbReference type="InterPro" id="IPR000679">
    <property type="entry name" value="Znf_GATA"/>
</dbReference>
<reference evidence="7" key="1">
    <citation type="journal article" date="2014" name="Genome Announc.">
        <title>De novo whole-genome sequence and genome annotation of Lichtheimia ramosa.</title>
        <authorList>
            <person name="Linde J."/>
            <person name="Schwartze V."/>
            <person name="Binder U."/>
            <person name="Lass-Florl C."/>
            <person name="Voigt K."/>
            <person name="Horn F."/>
        </authorList>
    </citation>
    <scope>NUCLEOTIDE SEQUENCE</scope>
    <source>
        <strain evidence="7">JMRC FSU:6197</strain>
    </source>
</reference>
<feature type="region of interest" description="Disordered" evidence="5">
    <location>
        <begin position="232"/>
        <end position="260"/>
    </location>
</feature>
<dbReference type="Pfam" id="PF00320">
    <property type="entry name" value="GATA"/>
    <property type="match status" value="1"/>
</dbReference>
<dbReference type="GO" id="GO:0006355">
    <property type="term" value="P:regulation of DNA-templated transcription"/>
    <property type="evidence" value="ECO:0007669"/>
    <property type="project" value="InterPro"/>
</dbReference>
<dbReference type="AlphaFoldDB" id="A0A077WA21"/>
<dbReference type="InterPro" id="IPR051140">
    <property type="entry name" value="GATA_TF"/>
</dbReference>
<dbReference type="CDD" id="cd00202">
    <property type="entry name" value="ZnF_GATA"/>
    <property type="match status" value="1"/>
</dbReference>
<protein>
    <submittedName>
        <fullName evidence="7">Putative GATA-4/5/6 transcription factor</fullName>
    </submittedName>
</protein>
<dbReference type="GO" id="GO:0043565">
    <property type="term" value="F:sequence-specific DNA binding"/>
    <property type="evidence" value="ECO:0007669"/>
    <property type="project" value="InterPro"/>
</dbReference>
<evidence type="ECO:0000256" key="1">
    <source>
        <dbReference type="ARBA" id="ARBA00022723"/>
    </source>
</evidence>
<dbReference type="PROSITE" id="PS00344">
    <property type="entry name" value="GATA_ZN_FINGER_1"/>
    <property type="match status" value="1"/>
</dbReference>
<evidence type="ECO:0000256" key="2">
    <source>
        <dbReference type="ARBA" id="ARBA00022771"/>
    </source>
</evidence>
<sequence>MSGQSQQQRLPSIRDLQATSGSTSHQASNIILPPLTPPVIDSQPSSSSSSMQHPLPQRTQRPVEVDLSEAIETCYMLCQQIEKLQDEWPNRDIQEQLDDLHKTSVDLLQLIREPTPIVAGVSKPEYEMIRRARNLQEGMGMTYRRRTKKTTVGQRCHSCNTTETPEWRRGPDGARTLCNACGLHYSKLLRRGSMTVQRMRSSIPPRVIDFPQASSSSNENSRVLPQPMGIGIGYSTTPPPPLPSLLQSHTDTEHMSSDYQ</sequence>
<evidence type="ECO:0000256" key="5">
    <source>
        <dbReference type="SAM" id="MobiDB-lite"/>
    </source>
</evidence>
<evidence type="ECO:0000256" key="3">
    <source>
        <dbReference type="ARBA" id="ARBA00022833"/>
    </source>
</evidence>
<feature type="compositionally biased region" description="Polar residues" evidence="5">
    <location>
        <begin position="1"/>
        <end position="10"/>
    </location>
</feature>
<proteinExistence type="predicted"/>
<gene>
    <name evidence="7" type="ORF">LRAMOSA00851</name>
</gene>
<dbReference type="SMART" id="SM00401">
    <property type="entry name" value="ZnF_GATA"/>
    <property type="match status" value="1"/>
</dbReference>
<dbReference type="EMBL" id="LK023313">
    <property type="protein sequence ID" value="CDS03449.1"/>
    <property type="molecule type" value="Genomic_DNA"/>
</dbReference>
<dbReference type="SUPFAM" id="SSF57716">
    <property type="entry name" value="Glucocorticoid receptor-like (DNA-binding domain)"/>
    <property type="match status" value="1"/>
</dbReference>
<evidence type="ECO:0000313" key="7">
    <source>
        <dbReference type="EMBL" id="CDS03449.1"/>
    </source>
</evidence>
<dbReference type="InterPro" id="IPR013088">
    <property type="entry name" value="Znf_NHR/GATA"/>
</dbReference>
<organism evidence="7">
    <name type="scientific">Lichtheimia ramosa</name>
    <dbReference type="NCBI Taxonomy" id="688394"/>
    <lineage>
        <taxon>Eukaryota</taxon>
        <taxon>Fungi</taxon>
        <taxon>Fungi incertae sedis</taxon>
        <taxon>Mucoromycota</taxon>
        <taxon>Mucoromycotina</taxon>
        <taxon>Mucoromycetes</taxon>
        <taxon>Mucorales</taxon>
        <taxon>Lichtheimiaceae</taxon>
        <taxon>Lichtheimia</taxon>
    </lineage>
</organism>
<evidence type="ECO:0000256" key="4">
    <source>
        <dbReference type="PROSITE-ProRule" id="PRU00094"/>
    </source>
</evidence>
<dbReference type="OrthoDB" id="2162994at2759"/>
<dbReference type="Gene3D" id="3.30.50.10">
    <property type="entry name" value="Erythroid Transcription Factor GATA-1, subunit A"/>
    <property type="match status" value="1"/>
</dbReference>
<keyword evidence="2 4" id="KW-0863">Zinc-finger</keyword>
<accession>A0A077WA21</accession>
<feature type="domain" description="GATA-type" evidence="6">
    <location>
        <begin position="150"/>
        <end position="185"/>
    </location>
</feature>
<dbReference type="GO" id="GO:0008270">
    <property type="term" value="F:zinc ion binding"/>
    <property type="evidence" value="ECO:0007669"/>
    <property type="project" value="UniProtKB-KW"/>
</dbReference>
<feature type="compositionally biased region" description="Basic and acidic residues" evidence="5">
    <location>
        <begin position="250"/>
        <end position="260"/>
    </location>
</feature>
<name>A0A077WA21_9FUNG</name>
<dbReference type="PANTHER" id="PTHR45658">
    <property type="entry name" value="GATA TRANSCRIPTION FACTOR"/>
    <property type="match status" value="1"/>
</dbReference>
<keyword evidence="3" id="KW-0862">Zinc</keyword>
<feature type="region of interest" description="Disordered" evidence="5">
    <location>
        <begin position="1"/>
        <end position="62"/>
    </location>
</feature>